<dbReference type="Proteomes" id="UP000533598">
    <property type="component" value="Unassembled WGS sequence"/>
</dbReference>
<dbReference type="EMBL" id="JACHMH010000001">
    <property type="protein sequence ID" value="MBB4674202.1"/>
    <property type="molecule type" value="Genomic_DNA"/>
</dbReference>
<keyword evidence="2" id="KW-1185">Reference proteome</keyword>
<gene>
    <name evidence="1" type="ORF">HNR67_000320</name>
</gene>
<protein>
    <submittedName>
        <fullName evidence="1">Uncharacterized protein</fullName>
    </submittedName>
</protein>
<dbReference type="RefSeq" id="WP_185000220.1">
    <property type="nucleotide sequence ID" value="NZ_BAAAUI010000011.1"/>
</dbReference>
<reference evidence="1 2" key="1">
    <citation type="submission" date="2020-08" db="EMBL/GenBank/DDBJ databases">
        <title>Sequencing the genomes of 1000 actinobacteria strains.</title>
        <authorList>
            <person name="Klenk H.-P."/>
        </authorList>
    </citation>
    <scope>NUCLEOTIDE SEQUENCE [LARGE SCALE GENOMIC DNA]</scope>
    <source>
        <strain evidence="1 2">DSM 44230</strain>
    </source>
</reference>
<sequence length="327" mass="36406">MSLKVGDVVEVLGAQEILATLDERGELDELPFMPEMLRYCGQRMTVHKVAHKLCDSITQTGLRRMARAVHLTGARCDGSAHGGCQTACSLYWKEQWLRRIEPGQLNLRRPEPLGKPNLPLLVNATTKGADPDGQARYSCQATELLRAAPICMPVLSLGQYVTDVRTGNVGPLLALRGLLVGVFNRIQVETRKRLPAKVLFKGGRNWGFLNAGQPGKTPTAKLNLQPGELVRIRTRAEIEATLDDNLRNRGMSFDEEMAHFCGRTARVLASVDRCIDERTGRMLHLGNPCIVLEGVICLGLYNGNCPREFVPFWREIWLERVEQSQPA</sequence>
<evidence type="ECO:0000313" key="1">
    <source>
        <dbReference type="EMBL" id="MBB4674202.1"/>
    </source>
</evidence>
<accession>A0A7W7C446</accession>
<comment type="caution">
    <text evidence="1">The sequence shown here is derived from an EMBL/GenBank/DDBJ whole genome shotgun (WGS) entry which is preliminary data.</text>
</comment>
<name>A0A7W7C446_9PSEU</name>
<dbReference type="AlphaFoldDB" id="A0A7W7C446"/>
<evidence type="ECO:0000313" key="2">
    <source>
        <dbReference type="Proteomes" id="UP000533598"/>
    </source>
</evidence>
<organism evidence="1 2">
    <name type="scientific">Crossiella cryophila</name>
    <dbReference type="NCBI Taxonomy" id="43355"/>
    <lineage>
        <taxon>Bacteria</taxon>
        <taxon>Bacillati</taxon>
        <taxon>Actinomycetota</taxon>
        <taxon>Actinomycetes</taxon>
        <taxon>Pseudonocardiales</taxon>
        <taxon>Pseudonocardiaceae</taxon>
        <taxon>Crossiella</taxon>
    </lineage>
</organism>
<proteinExistence type="predicted"/>